<dbReference type="Proteomes" id="UP000243579">
    <property type="component" value="Unassembled WGS sequence"/>
</dbReference>
<comment type="caution">
    <text evidence="1">The sequence shown here is derived from an EMBL/GenBank/DDBJ whole genome shotgun (WGS) entry which is preliminary data.</text>
</comment>
<evidence type="ECO:0000313" key="1">
    <source>
        <dbReference type="EMBL" id="OQR87606.1"/>
    </source>
</evidence>
<name>A0A1V9YPB4_ACHHY</name>
<protein>
    <submittedName>
        <fullName evidence="1">Uncharacterized protein</fullName>
    </submittedName>
</protein>
<dbReference type="EMBL" id="JNBR01001431">
    <property type="protein sequence ID" value="OQR87606.1"/>
    <property type="molecule type" value="Genomic_DNA"/>
</dbReference>
<dbReference type="AlphaFoldDB" id="A0A1V9YPB4"/>
<organism evidence="1 2">
    <name type="scientific">Achlya hypogyna</name>
    <name type="common">Oomycete</name>
    <name type="synonym">Protoachlya hypogyna</name>
    <dbReference type="NCBI Taxonomy" id="1202772"/>
    <lineage>
        <taxon>Eukaryota</taxon>
        <taxon>Sar</taxon>
        <taxon>Stramenopiles</taxon>
        <taxon>Oomycota</taxon>
        <taxon>Saprolegniomycetes</taxon>
        <taxon>Saprolegniales</taxon>
        <taxon>Achlyaceae</taxon>
        <taxon>Achlya</taxon>
    </lineage>
</organism>
<dbReference type="OrthoDB" id="75314at2759"/>
<accession>A0A1V9YPB4</accession>
<evidence type="ECO:0000313" key="2">
    <source>
        <dbReference type="Proteomes" id="UP000243579"/>
    </source>
</evidence>
<sequence>MAGDFSTKCQYKTGKCFKERTRKRNGEVHSLCEEHRLKQNMIQRRSDRKYQSVHAVRRKERSERKALLKKQALNPTPFVTLPTVLPTLHLQHPISFASPVITRRLPDVISPAPSAVQASGLLRRNKISTAPFEKSWRGAISQPFETPLLPSPTTFMPRDLFGATPDGGAPEAWTDDDVQLLHSLLLV</sequence>
<reference evidence="1 2" key="1">
    <citation type="journal article" date="2014" name="Genome Biol. Evol.">
        <title>The secreted proteins of Achlya hypogyna and Thraustotheca clavata identify the ancestral oomycete secretome and reveal gene acquisitions by horizontal gene transfer.</title>
        <authorList>
            <person name="Misner I."/>
            <person name="Blouin N."/>
            <person name="Leonard G."/>
            <person name="Richards T.A."/>
            <person name="Lane C.E."/>
        </authorList>
    </citation>
    <scope>NUCLEOTIDE SEQUENCE [LARGE SCALE GENOMIC DNA]</scope>
    <source>
        <strain evidence="1 2">ATCC 48635</strain>
    </source>
</reference>
<proteinExistence type="predicted"/>
<gene>
    <name evidence="1" type="ORF">ACHHYP_08514</name>
</gene>
<keyword evidence="2" id="KW-1185">Reference proteome</keyword>